<dbReference type="InterPro" id="IPR043129">
    <property type="entry name" value="ATPase_NBD"/>
</dbReference>
<comment type="function">
    <text evidence="16">Catalyzes the phosphorylation of pantothenate (Pan), the first step in CoA biosynthesis.</text>
</comment>
<keyword evidence="11 16" id="KW-0067">ATP-binding</keyword>
<dbReference type="OrthoDB" id="9804707at2"/>
<keyword evidence="12 16" id="KW-0630">Potassium</keyword>
<dbReference type="Gene3D" id="3.30.420.40">
    <property type="match status" value="2"/>
</dbReference>
<evidence type="ECO:0000313" key="18">
    <source>
        <dbReference type="Proteomes" id="UP000091979"/>
    </source>
</evidence>
<dbReference type="GO" id="GO:0005524">
    <property type="term" value="F:ATP binding"/>
    <property type="evidence" value="ECO:0007669"/>
    <property type="project" value="UniProtKB-UniRule"/>
</dbReference>
<evidence type="ECO:0000313" key="17">
    <source>
        <dbReference type="EMBL" id="OBQ46330.1"/>
    </source>
</evidence>
<comment type="similarity">
    <text evidence="14 16">Belongs to the type III pantothenate kinase family.</text>
</comment>
<comment type="subcellular location">
    <subcellularLocation>
        <location evidence="3 16">Cytoplasm</location>
    </subcellularLocation>
</comment>
<dbReference type="SUPFAM" id="SSF53067">
    <property type="entry name" value="Actin-like ATPase domain"/>
    <property type="match status" value="2"/>
</dbReference>
<keyword evidence="9 16" id="KW-0547">Nucleotide-binding</keyword>
<evidence type="ECO:0000256" key="4">
    <source>
        <dbReference type="ARBA" id="ARBA00005225"/>
    </source>
</evidence>
<evidence type="ECO:0000256" key="13">
    <source>
        <dbReference type="ARBA" id="ARBA00022993"/>
    </source>
</evidence>
<feature type="binding site" evidence="16">
    <location>
        <begin position="110"/>
        <end position="113"/>
    </location>
    <ligand>
        <name>substrate</name>
    </ligand>
</feature>
<feature type="binding site" evidence="16">
    <location>
        <position position="137"/>
    </location>
    <ligand>
        <name>ATP</name>
        <dbReference type="ChEBI" id="CHEBI:30616"/>
    </ligand>
</feature>
<gene>
    <name evidence="16" type="primary">coaX</name>
    <name evidence="17" type="ORF">SP90_13025</name>
</gene>
<dbReference type="PANTHER" id="PTHR34265">
    <property type="entry name" value="TYPE III PANTOTHENATE KINASE"/>
    <property type="match status" value="1"/>
</dbReference>
<dbReference type="Proteomes" id="UP000091979">
    <property type="component" value="Unassembled WGS sequence"/>
</dbReference>
<feature type="active site" description="Proton acceptor" evidence="16">
    <location>
        <position position="112"/>
    </location>
</feature>
<dbReference type="EC" id="2.7.1.33" evidence="6 16"/>
<dbReference type="CDD" id="cd24015">
    <property type="entry name" value="ASKHA_NBD_PanK-III"/>
    <property type="match status" value="1"/>
</dbReference>
<keyword evidence="8 16" id="KW-0808">Transferase</keyword>
<dbReference type="GO" id="GO:0004594">
    <property type="term" value="F:pantothenate kinase activity"/>
    <property type="evidence" value="ECO:0007669"/>
    <property type="project" value="UniProtKB-UniRule"/>
</dbReference>
<evidence type="ECO:0000256" key="10">
    <source>
        <dbReference type="ARBA" id="ARBA00022777"/>
    </source>
</evidence>
<evidence type="ECO:0000256" key="16">
    <source>
        <dbReference type="HAMAP-Rule" id="MF_01274"/>
    </source>
</evidence>
<comment type="pathway">
    <text evidence="4 16">Cofactor biosynthesis; coenzyme A biosynthesis; CoA from (R)-pantothenate: step 1/5.</text>
</comment>
<evidence type="ECO:0000256" key="1">
    <source>
        <dbReference type="ARBA" id="ARBA00001206"/>
    </source>
</evidence>
<evidence type="ECO:0000256" key="15">
    <source>
        <dbReference type="ARBA" id="ARBA00040883"/>
    </source>
</evidence>
<feature type="binding site" evidence="16">
    <location>
        <position position="134"/>
    </location>
    <ligand>
        <name>K(+)</name>
        <dbReference type="ChEBI" id="CHEBI:29103"/>
    </ligand>
</feature>
<sequence length="262" mass="28266">MTNTVLLFDIGNTNIKIGITQKEDLATTYVLPTDPHQTSDSIGFRILDILSHMSVSPDEISACIGSSVVPDMNPIIRKAVTRYLNQKLLLAPEDIPIPLENRYTRPEQVGADRLVGAYAARKLCPNARSIVSVDFGTATTFDCVQDNAYLGGLICPGVKSAASALASNTAKLPQISLEVHSNMPVFGRSTSTSINHGFIFGFASMTEGLCKRLSTTLEGPMEVVATGGFAKDIARVASCFDHVRSDLLMEGLRLLYLESGIR</sequence>
<evidence type="ECO:0000256" key="5">
    <source>
        <dbReference type="ARBA" id="ARBA00011738"/>
    </source>
</evidence>
<dbReference type="GO" id="GO:0046872">
    <property type="term" value="F:metal ion binding"/>
    <property type="evidence" value="ECO:0007669"/>
    <property type="project" value="UniProtKB-KW"/>
</dbReference>
<protein>
    <recommendedName>
        <fullName evidence="15 16">Type III pantothenate kinase</fullName>
        <ecNumber evidence="6 16">2.7.1.33</ecNumber>
    </recommendedName>
    <alternativeName>
        <fullName evidence="16">PanK-III</fullName>
    </alternativeName>
    <alternativeName>
        <fullName evidence="16">Pantothenic acid kinase</fullName>
    </alternativeName>
</protein>
<organism evidence="17 18">
    <name type="scientific">Halodesulfovibrio spirochaetisodalis</name>
    <dbReference type="NCBI Taxonomy" id="1560234"/>
    <lineage>
        <taxon>Bacteria</taxon>
        <taxon>Pseudomonadati</taxon>
        <taxon>Thermodesulfobacteriota</taxon>
        <taxon>Desulfovibrionia</taxon>
        <taxon>Desulfovibrionales</taxon>
        <taxon>Desulfovibrionaceae</taxon>
        <taxon>Halodesulfovibrio</taxon>
    </lineage>
</organism>
<comment type="cofactor">
    <cofactor evidence="16">
        <name>NH4(+)</name>
        <dbReference type="ChEBI" id="CHEBI:28938"/>
    </cofactor>
    <cofactor evidence="16">
        <name>K(+)</name>
        <dbReference type="ChEBI" id="CHEBI:29103"/>
    </cofactor>
    <text evidence="16">A monovalent cation. Ammonium or potassium.</text>
</comment>
<evidence type="ECO:0000256" key="6">
    <source>
        <dbReference type="ARBA" id="ARBA00012102"/>
    </source>
</evidence>
<comment type="subunit">
    <text evidence="5 16">Homodimer.</text>
</comment>
<comment type="cofactor">
    <cofactor evidence="2">
        <name>K(+)</name>
        <dbReference type="ChEBI" id="CHEBI:29103"/>
    </cofactor>
</comment>
<dbReference type="RefSeq" id="WP_066857029.1">
    <property type="nucleotide sequence ID" value="NZ_JXMS01000026.1"/>
</dbReference>
<dbReference type="AlphaFoldDB" id="A0A1B7XAK8"/>
<keyword evidence="16" id="KW-0479">Metal-binding</keyword>
<evidence type="ECO:0000256" key="8">
    <source>
        <dbReference type="ARBA" id="ARBA00022679"/>
    </source>
</evidence>
<dbReference type="EMBL" id="JXMS01000026">
    <property type="protein sequence ID" value="OBQ46330.1"/>
    <property type="molecule type" value="Genomic_DNA"/>
</dbReference>
<dbReference type="PATRIC" id="fig|1560234.3.peg.1717"/>
<evidence type="ECO:0000256" key="12">
    <source>
        <dbReference type="ARBA" id="ARBA00022958"/>
    </source>
</evidence>
<reference evidence="17 18" key="1">
    <citation type="submission" date="2015-01" db="EMBL/GenBank/DDBJ databases">
        <title>Desulfovibrio sp. JC271 draft genome sequence.</title>
        <authorList>
            <person name="Shivani Y."/>
            <person name="Subhash Y."/>
            <person name="Sasikala C."/>
            <person name="Ramana C.V."/>
        </authorList>
    </citation>
    <scope>NUCLEOTIDE SEQUENCE [LARGE SCALE GENOMIC DNA]</scope>
    <source>
        <strain evidence="17 18">JC271</strain>
    </source>
</reference>
<dbReference type="HAMAP" id="MF_01274">
    <property type="entry name" value="Pantothen_kinase_3"/>
    <property type="match status" value="1"/>
</dbReference>
<dbReference type="NCBIfam" id="TIGR00671">
    <property type="entry name" value="baf"/>
    <property type="match status" value="1"/>
</dbReference>
<evidence type="ECO:0000256" key="9">
    <source>
        <dbReference type="ARBA" id="ARBA00022741"/>
    </source>
</evidence>
<dbReference type="PANTHER" id="PTHR34265:SF1">
    <property type="entry name" value="TYPE III PANTOTHENATE KINASE"/>
    <property type="match status" value="1"/>
</dbReference>
<accession>A0A1B7XAK8</accession>
<dbReference type="InterPro" id="IPR004619">
    <property type="entry name" value="Type_III_PanK"/>
</dbReference>
<dbReference type="UniPathway" id="UPA00241">
    <property type="reaction ID" value="UER00352"/>
</dbReference>
<evidence type="ECO:0000256" key="3">
    <source>
        <dbReference type="ARBA" id="ARBA00004496"/>
    </source>
</evidence>
<evidence type="ECO:0000256" key="11">
    <source>
        <dbReference type="ARBA" id="ARBA00022840"/>
    </source>
</evidence>
<comment type="caution">
    <text evidence="17">The sequence shown here is derived from an EMBL/GenBank/DDBJ whole genome shotgun (WGS) entry which is preliminary data.</text>
</comment>
<dbReference type="GO" id="GO:0015937">
    <property type="term" value="P:coenzyme A biosynthetic process"/>
    <property type="evidence" value="ECO:0007669"/>
    <property type="project" value="UniProtKB-UniRule"/>
</dbReference>
<keyword evidence="18" id="KW-1185">Reference proteome</keyword>
<feature type="binding site" evidence="16">
    <location>
        <position position="190"/>
    </location>
    <ligand>
        <name>substrate</name>
    </ligand>
</feature>
<keyword evidence="13 16" id="KW-0173">Coenzyme A biosynthesis</keyword>
<dbReference type="Pfam" id="PF03309">
    <property type="entry name" value="Pan_kinase"/>
    <property type="match status" value="1"/>
</dbReference>
<evidence type="ECO:0000256" key="7">
    <source>
        <dbReference type="ARBA" id="ARBA00022490"/>
    </source>
</evidence>
<name>A0A1B7XAK8_9BACT</name>
<proteinExistence type="inferred from homology"/>
<feature type="binding site" evidence="16">
    <location>
        <position position="103"/>
    </location>
    <ligand>
        <name>substrate</name>
    </ligand>
</feature>
<keyword evidence="10 16" id="KW-0418">Kinase</keyword>
<evidence type="ECO:0000256" key="14">
    <source>
        <dbReference type="ARBA" id="ARBA00038036"/>
    </source>
</evidence>
<dbReference type="STRING" id="1560234.SP90_13025"/>
<evidence type="ECO:0000256" key="2">
    <source>
        <dbReference type="ARBA" id="ARBA00001958"/>
    </source>
</evidence>
<feature type="binding site" evidence="16">
    <location>
        <begin position="9"/>
        <end position="16"/>
    </location>
    <ligand>
        <name>ATP</name>
        <dbReference type="ChEBI" id="CHEBI:30616"/>
    </ligand>
</feature>
<keyword evidence="7 16" id="KW-0963">Cytoplasm</keyword>
<comment type="catalytic activity">
    <reaction evidence="1 16">
        <text>(R)-pantothenate + ATP = (R)-4'-phosphopantothenate + ADP + H(+)</text>
        <dbReference type="Rhea" id="RHEA:16373"/>
        <dbReference type="ChEBI" id="CHEBI:10986"/>
        <dbReference type="ChEBI" id="CHEBI:15378"/>
        <dbReference type="ChEBI" id="CHEBI:29032"/>
        <dbReference type="ChEBI" id="CHEBI:30616"/>
        <dbReference type="ChEBI" id="CHEBI:456216"/>
        <dbReference type="EC" id="2.7.1.33"/>
    </reaction>
</comment>
<dbReference type="GO" id="GO:0005737">
    <property type="term" value="C:cytoplasm"/>
    <property type="evidence" value="ECO:0007669"/>
    <property type="project" value="UniProtKB-SubCell"/>
</dbReference>
<dbReference type="NCBIfam" id="NF009855">
    <property type="entry name" value="PRK13321.1"/>
    <property type="match status" value="1"/>
</dbReference>